<dbReference type="HOGENOM" id="CLU_830603_0_0_2"/>
<dbReference type="GeneID" id="25402237"/>
<name>A0A0F7FJL1_9CREN</name>
<accession>A0A0F7FJL1</accession>
<dbReference type="AlphaFoldDB" id="A0A0F7FJL1"/>
<dbReference type="PATRIC" id="fig|1550241.5.peg.1733"/>
<protein>
    <submittedName>
        <fullName evidence="1">Uncharacterized protein</fullName>
    </submittedName>
</protein>
<dbReference type="KEGG" id="thf:MA03_08360"/>
<dbReference type="PROSITE" id="PS00356">
    <property type="entry name" value="HTH_LACI_1"/>
    <property type="match status" value="1"/>
</dbReference>
<dbReference type="SUPFAM" id="SSF46785">
    <property type="entry name" value="Winged helix' DNA-binding domain"/>
    <property type="match status" value="1"/>
</dbReference>
<organism evidence="1 2">
    <name type="scientific">Infirmifilum uzonense</name>
    <dbReference type="NCBI Taxonomy" id="1550241"/>
    <lineage>
        <taxon>Archaea</taxon>
        <taxon>Thermoproteota</taxon>
        <taxon>Thermoprotei</taxon>
        <taxon>Thermofilales</taxon>
        <taxon>Thermofilaceae</taxon>
        <taxon>Infirmifilum</taxon>
    </lineage>
</organism>
<reference evidence="1 2" key="1">
    <citation type="journal article" date="2015" name="Stand. Genomic Sci.">
        <title>Complete genome sequence of and proposal of Thermofilum uzonense sp. nov. a novel hyperthermophilic crenarchaeon and emended description of the genus Thermofilum.</title>
        <authorList>
            <person name="Toshchakov S.V."/>
            <person name="Korzhenkov A.A."/>
            <person name="Samarov N.I."/>
            <person name="Mazunin I.O."/>
            <person name="Mozhey O.I."/>
            <person name="Shmyr I.S."/>
            <person name="Derbikova K.S."/>
            <person name="Taranov E.A."/>
            <person name="Dominova I.N."/>
            <person name="Bonch-Osmolovskaya E.A."/>
            <person name="Patrushev M.V."/>
            <person name="Podosokorskaya O.A."/>
            <person name="Kublanov I.V."/>
        </authorList>
    </citation>
    <scope>NUCLEOTIDE SEQUENCE [LARGE SCALE GENOMIC DNA]</scope>
    <source>
        <strain evidence="1 2">1807-2</strain>
    </source>
</reference>
<proteinExistence type="predicted"/>
<sequence>MRSRIDVKKLLYAIPHSRTLRELARNAGVSHTAVRRLLKELSTQGVFRVITDDSFWGLTRVIVLDQEGRVPRHVPFGTTGLRTLISEQGSGTLIMSYIPKRLVDKYMETLREEVDVSEWFTSKEYIAWLPNPELEAVTPKDFEKLVDRSAEYVPPRTRAKPLSMPDEYDLILLWGKLLYGPFTRPSDIFSKIRGVESPSKQVLSYHYRAHFQPGWRYTTYFKLESTMEAPFIVYYLKGIESERVAKALALLPGHGMSFIGENHAIYMGQPLCGYHPLFLEIPQTYNVEAPYGISYMKLDLYTDVPRLWEMLDRDKKEWKWPEQKIPIKLQEKT</sequence>
<dbReference type="Proteomes" id="UP000067434">
    <property type="component" value="Chromosome"/>
</dbReference>
<evidence type="ECO:0000313" key="2">
    <source>
        <dbReference type="Proteomes" id="UP000067434"/>
    </source>
</evidence>
<dbReference type="InterPro" id="IPR036390">
    <property type="entry name" value="WH_DNA-bd_sf"/>
</dbReference>
<dbReference type="RefSeq" id="WP_052884803.1">
    <property type="nucleotide sequence ID" value="NZ_CP009961.1"/>
</dbReference>
<keyword evidence="2" id="KW-1185">Reference proteome</keyword>
<dbReference type="EMBL" id="CP009961">
    <property type="protein sequence ID" value="AKG39234.1"/>
    <property type="molecule type" value="Genomic_DNA"/>
</dbReference>
<evidence type="ECO:0000313" key="1">
    <source>
        <dbReference type="EMBL" id="AKG39234.1"/>
    </source>
</evidence>
<gene>
    <name evidence="1" type="ORF">MA03_08360</name>
</gene>